<protein>
    <submittedName>
        <fullName evidence="1">Uncharacterized protein</fullName>
    </submittedName>
</protein>
<sequence length="287" mass="32242">MTSRRIRGTFLSRWDRSNHWNKRDPQTKGDPKLLTAPLISYAFDPPALPDILIDVPPWGMLMPAESLENGAPFYAIVDATHVPSGTEFIVRAAIENGATHEARYTYFDVVPPDVYIEMPNGWFWPAIGKHIVVDFDAVFPDGETFTSPPTTFRIHPFLEISPILYEGLGFGEPLDPDAFPDGLVATLDRVRNMETFHEANVRFLVFGYTENGTRKVIAARQFKADDLGVNPLRATLEPAFYSGHYESGELTDIHIEAELYAHMIPRPGPWAQMRFLLGTTDILPPGK</sequence>
<keyword evidence="2" id="KW-1185">Reference proteome</keyword>
<dbReference type="Proteomes" id="UP000366819">
    <property type="component" value="Unassembled WGS sequence"/>
</dbReference>
<organism evidence="1 2">
    <name type="scientific">Pandoraea aquatica</name>
    <dbReference type="NCBI Taxonomy" id="2508290"/>
    <lineage>
        <taxon>Bacteria</taxon>
        <taxon>Pseudomonadati</taxon>
        <taxon>Pseudomonadota</taxon>
        <taxon>Betaproteobacteria</taxon>
        <taxon>Burkholderiales</taxon>
        <taxon>Burkholderiaceae</taxon>
        <taxon>Pandoraea</taxon>
    </lineage>
</organism>
<proteinExistence type="predicted"/>
<evidence type="ECO:0000313" key="1">
    <source>
        <dbReference type="EMBL" id="VVD93163.1"/>
    </source>
</evidence>
<dbReference type="RefSeq" id="WP_150575399.1">
    <property type="nucleotide sequence ID" value="NZ_CABPSN010000002.1"/>
</dbReference>
<dbReference type="AlphaFoldDB" id="A0A5E4U0V9"/>
<name>A0A5E4U0V9_9BURK</name>
<accession>A0A5E4U0V9</accession>
<dbReference type="OrthoDB" id="8938440at2"/>
<dbReference type="EMBL" id="CABPSN010000002">
    <property type="protein sequence ID" value="VVD93163.1"/>
    <property type="molecule type" value="Genomic_DNA"/>
</dbReference>
<reference evidence="1 2" key="1">
    <citation type="submission" date="2019-08" db="EMBL/GenBank/DDBJ databases">
        <authorList>
            <person name="Peeters C."/>
        </authorList>
    </citation>
    <scope>NUCLEOTIDE SEQUENCE [LARGE SCALE GENOMIC DNA]</scope>
    <source>
        <strain evidence="1 2">LMG 31011</strain>
    </source>
</reference>
<gene>
    <name evidence="1" type="ORF">PAQ31011_01744</name>
</gene>
<evidence type="ECO:0000313" key="2">
    <source>
        <dbReference type="Proteomes" id="UP000366819"/>
    </source>
</evidence>